<organism evidence="1 2">
    <name type="scientific">Alistipes inops</name>
    <dbReference type="NCBI Taxonomy" id="1501391"/>
    <lineage>
        <taxon>Bacteria</taxon>
        <taxon>Pseudomonadati</taxon>
        <taxon>Bacteroidota</taxon>
        <taxon>Bacteroidia</taxon>
        <taxon>Bacteroidales</taxon>
        <taxon>Rikenellaceae</taxon>
        <taxon>Alistipes</taxon>
    </lineage>
</organism>
<reference evidence="1 2" key="1">
    <citation type="submission" date="2014-09" db="EMBL/GenBank/DDBJ databases">
        <title>Alistipes sp. 627, sp. nov., a novel member of the family Rikenellaceae isolated from human faeces.</title>
        <authorList>
            <person name="Shkoporov A.N."/>
            <person name="Chaplin A.V."/>
            <person name="Motuzova O.V."/>
            <person name="Kafarskaia L.I."/>
            <person name="Khokhlova E.V."/>
            <person name="Efimov B.A."/>
        </authorList>
    </citation>
    <scope>NUCLEOTIDE SEQUENCE [LARGE SCALE GENOMIC DNA]</scope>
    <source>
        <strain evidence="1 2">627</strain>
    </source>
</reference>
<name>A0ABR4YJT6_9BACT</name>
<comment type="caution">
    <text evidence="1">The sequence shown here is derived from an EMBL/GenBank/DDBJ whole genome shotgun (WGS) entry which is preliminary data.</text>
</comment>
<dbReference type="PANTHER" id="PTHR30068">
    <property type="entry name" value="URONATE ISOMERASE"/>
    <property type="match status" value="1"/>
</dbReference>
<gene>
    <name evidence="1" type="ORF">LG35_04635</name>
</gene>
<dbReference type="Proteomes" id="UP000030889">
    <property type="component" value="Unassembled WGS sequence"/>
</dbReference>
<proteinExistence type="predicted"/>
<dbReference type="EMBL" id="JRGF01000004">
    <property type="protein sequence ID" value="KHE42509.1"/>
    <property type="molecule type" value="Genomic_DNA"/>
</dbReference>
<sequence>MNTVQEETAVDSLRPYTDAEIPAAMKRMANDPTLGEMVAFAFPGIPLEAVREKLLQVRSADGFQQAFVQPMLENIIRKSSTGFTFGGEEHIARGEGHLFVSDHRDIVLDGALLQLVLLYAGLPTSEITFGSNLISSGFVEDFGRSNKMYKIIRGGSGRDLVRNSHILSDHIHEVVGSGKSIWISQRDGRTKDGDDKTDQGLVKMLTMGGAGSPADALTGLNIVPFAVSYEYESCDSLKARELYIKRRGTYEKVPGEDLRSIVTGVKQPKGAIHIQICPPLRPDEIEGLAAGESGNDMIRGVASLIDRRIYAAYRLFPTNYMAYDMRSGVNAYEGEQYGPQQREEFVAYLKGRVAGLDGDADELFDIMVDIYANPVKNKLSLG</sequence>
<protein>
    <recommendedName>
        <fullName evidence="3">Acyltransferase</fullName>
    </recommendedName>
</protein>
<evidence type="ECO:0000313" key="1">
    <source>
        <dbReference type="EMBL" id="KHE42509.1"/>
    </source>
</evidence>
<dbReference type="RefSeq" id="WP_022062805.1">
    <property type="nucleotide sequence ID" value="NZ_JRGF01000004.1"/>
</dbReference>
<keyword evidence="2" id="KW-1185">Reference proteome</keyword>
<evidence type="ECO:0008006" key="3">
    <source>
        <dbReference type="Google" id="ProtNLM"/>
    </source>
</evidence>
<evidence type="ECO:0000313" key="2">
    <source>
        <dbReference type="Proteomes" id="UP000030889"/>
    </source>
</evidence>
<accession>A0ABR4YJT6</accession>
<dbReference type="PANTHER" id="PTHR30068:SF3">
    <property type="entry name" value="PHOSPHOLIPID_GLYCEROL ACYLTRANSFERASE DOMAIN-CONTAINING PROTEIN"/>
    <property type="match status" value="1"/>
</dbReference>